<dbReference type="InterPro" id="IPR011611">
    <property type="entry name" value="PfkB_dom"/>
</dbReference>
<dbReference type="GO" id="GO:0006000">
    <property type="term" value="P:fructose metabolic process"/>
    <property type="evidence" value="ECO:0007669"/>
    <property type="project" value="UniProtKB-ARBA"/>
</dbReference>
<keyword evidence="3 4" id="KW-0418">Kinase</keyword>
<dbReference type="PANTHER" id="PTHR43085:SF46">
    <property type="entry name" value="ADENOSINE KINASE"/>
    <property type="match status" value="1"/>
</dbReference>
<dbReference type="PROSITE" id="PS00584">
    <property type="entry name" value="PFKB_KINASES_2"/>
    <property type="match status" value="1"/>
</dbReference>
<dbReference type="EMBL" id="BOMY01000002">
    <property type="protein sequence ID" value="GIF17774.1"/>
    <property type="molecule type" value="Genomic_DNA"/>
</dbReference>
<proteinExistence type="inferred from homology"/>
<dbReference type="PROSITE" id="PS00583">
    <property type="entry name" value="PFKB_KINASES_1"/>
    <property type="match status" value="1"/>
</dbReference>
<accession>A0A919NGN6</accession>
<dbReference type="InterPro" id="IPR002139">
    <property type="entry name" value="Ribo/fructo_kinase"/>
</dbReference>
<evidence type="ECO:0000256" key="4">
    <source>
        <dbReference type="RuleBase" id="RU003704"/>
    </source>
</evidence>
<dbReference type="CDD" id="cd01942">
    <property type="entry name" value="ribokinase_group_A"/>
    <property type="match status" value="1"/>
</dbReference>
<dbReference type="SUPFAM" id="SSF53613">
    <property type="entry name" value="Ribokinase-like"/>
    <property type="match status" value="1"/>
</dbReference>
<protein>
    <submittedName>
        <fullName evidence="6">Adenosine kinase</fullName>
    </submittedName>
</protein>
<name>A0A919NGN6_9ACTN</name>
<organism evidence="6 7">
    <name type="scientific">Paractinoplanes tereljensis</name>
    <dbReference type="NCBI Taxonomy" id="571912"/>
    <lineage>
        <taxon>Bacteria</taxon>
        <taxon>Bacillati</taxon>
        <taxon>Actinomycetota</taxon>
        <taxon>Actinomycetes</taxon>
        <taxon>Micromonosporales</taxon>
        <taxon>Micromonosporaceae</taxon>
        <taxon>Paractinoplanes</taxon>
    </lineage>
</organism>
<dbReference type="InterPro" id="IPR050306">
    <property type="entry name" value="PfkB_Carbo_kinase"/>
</dbReference>
<comment type="similarity">
    <text evidence="1 4">Belongs to the carbohydrate kinase PfkB family.</text>
</comment>
<reference evidence="6" key="1">
    <citation type="submission" date="2021-01" db="EMBL/GenBank/DDBJ databases">
        <title>Whole genome shotgun sequence of Actinoplanes tereljensis NBRC 105297.</title>
        <authorList>
            <person name="Komaki H."/>
            <person name="Tamura T."/>
        </authorList>
    </citation>
    <scope>NUCLEOTIDE SEQUENCE</scope>
    <source>
        <strain evidence="6">NBRC 105297</strain>
    </source>
</reference>
<keyword evidence="2 4" id="KW-0808">Transferase</keyword>
<keyword evidence="7" id="KW-1185">Reference proteome</keyword>
<dbReference type="PRINTS" id="PR00990">
    <property type="entry name" value="RIBOKINASE"/>
</dbReference>
<dbReference type="RefSeq" id="WP_203798196.1">
    <property type="nucleotide sequence ID" value="NZ_BOMY01000002.1"/>
</dbReference>
<dbReference type="InterPro" id="IPR029056">
    <property type="entry name" value="Ribokinase-like"/>
</dbReference>
<feature type="domain" description="Carbohydrate kinase PfkB" evidence="5">
    <location>
        <begin position="33"/>
        <end position="293"/>
    </location>
</feature>
<dbReference type="Pfam" id="PF00294">
    <property type="entry name" value="PfkB"/>
    <property type="match status" value="1"/>
</dbReference>
<dbReference type="AlphaFoldDB" id="A0A919NGN6"/>
<evidence type="ECO:0000259" key="5">
    <source>
        <dbReference type="Pfam" id="PF00294"/>
    </source>
</evidence>
<evidence type="ECO:0000256" key="2">
    <source>
        <dbReference type="ARBA" id="ARBA00022679"/>
    </source>
</evidence>
<dbReference type="Proteomes" id="UP000623608">
    <property type="component" value="Unassembled WGS sequence"/>
</dbReference>
<dbReference type="PANTHER" id="PTHR43085">
    <property type="entry name" value="HEXOKINASE FAMILY MEMBER"/>
    <property type="match status" value="1"/>
</dbReference>
<dbReference type="GO" id="GO:0008865">
    <property type="term" value="F:fructokinase activity"/>
    <property type="evidence" value="ECO:0007669"/>
    <property type="project" value="UniProtKB-ARBA"/>
</dbReference>
<comment type="caution">
    <text evidence="6">The sequence shown here is derived from an EMBL/GenBank/DDBJ whole genome shotgun (WGS) entry which is preliminary data.</text>
</comment>
<sequence>MILVSGSIATDHLMTFPGSFAEQILPESLSAISLSFLADELTVHRGGVAANIAYGIARLGGRTVLVGAVGADFDVEYRGWLEASGVDCAGVLTSATAHTARFVCTTDRELCQIATFYPGAMSESESIDLAPIGDRHRPTLVLIGPDMPGAMLRHAAVCRDRGWRFAADPSQQLATMTAAEVREFITGAAYLFTNEYEYDLLLDRTDLSDRQLTELVGLAVTTLGAKGVRLTDRLGTSTVPAVPVDRVIDPTGSGDAFRAGFLIGTARGLSPFAAAELGCQVATLCLAQPGTQTYDPRGLGGPDHV</sequence>
<dbReference type="Gene3D" id="3.40.1190.20">
    <property type="match status" value="1"/>
</dbReference>
<evidence type="ECO:0000313" key="7">
    <source>
        <dbReference type="Proteomes" id="UP000623608"/>
    </source>
</evidence>
<evidence type="ECO:0000256" key="3">
    <source>
        <dbReference type="ARBA" id="ARBA00022777"/>
    </source>
</evidence>
<evidence type="ECO:0000256" key="1">
    <source>
        <dbReference type="ARBA" id="ARBA00010688"/>
    </source>
</evidence>
<gene>
    <name evidence="6" type="ORF">Ate02nite_05040</name>
</gene>
<evidence type="ECO:0000313" key="6">
    <source>
        <dbReference type="EMBL" id="GIF17774.1"/>
    </source>
</evidence>
<dbReference type="InterPro" id="IPR002173">
    <property type="entry name" value="Carboh/pur_kinase_PfkB_CS"/>
</dbReference>